<dbReference type="PANTHER" id="PTHR46116:SF19">
    <property type="entry name" value="UBIQUITIN-CONJUGATING ENZYME FAMILY PROTEIN"/>
    <property type="match status" value="1"/>
</dbReference>
<dbReference type="SUPFAM" id="SSF54495">
    <property type="entry name" value="UBC-like"/>
    <property type="match status" value="1"/>
</dbReference>
<keyword evidence="2" id="KW-0833">Ubl conjugation pathway</keyword>
<evidence type="ECO:0000313" key="5">
    <source>
        <dbReference type="EMBL" id="MCL7021674.1"/>
    </source>
</evidence>
<dbReference type="CDD" id="cd23837">
    <property type="entry name" value="UBCc_UBE2O"/>
    <property type="match status" value="1"/>
</dbReference>
<dbReference type="InterPro" id="IPR000608">
    <property type="entry name" value="UBC"/>
</dbReference>
<accession>A0AA41RPW7</accession>
<dbReference type="Gene3D" id="3.10.110.10">
    <property type="entry name" value="Ubiquitin Conjugating Enzyme"/>
    <property type="match status" value="1"/>
</dbReference>
<protein>
    <recommendedName>
        <fullName evidence="4">UBC core domain-containing protein</fullName>
    </recommendedName>
</protein>
<dbReference type="Proteomes" id="UP001177140">
    <property type="component" value="Unassembled WGS sequence"/>
</dbReference>
<reference evidence="5" key="1">
    <citation type="submission" date="2022-03" db="EMBL/GenBank/DDBJ databases">
        <title>A functionally conserved STORR gene fusion in Papaver species that diverged 16.8 million years ago.</title>
        <authorList>
            <person name="Catania T."/>
        </authorList>
    </citation>
    <scope>NUCLEOTIDE SEQUENCE</scope>
    <source>
        <strain evidence="5">S-191538</strain>
    </source>
</reference>
<dbReference type="EMBL" id="JAJJMA010003340">
    <property type="protein sequence ID" value="MCL7021674.1"/>
    <property type="molecule type" value="Genomic_DNA"/>
</dbReference>
<keyword evidence="3" id="KW-0472">Membrane</keyword>
<dbReference type="Pfam" id="PF00179">
    <property type="entry name" value="UQ_con"/>
    <property type="match status" value="1"/>
</dbReference>
<keyword evidence="1" id="KW-0808">Transferase</keyword>
<feature type="domain" description="UBC core" evidence="4">
    <location>
        <begin position="35"/>
        <end position="196"/>
    </location>
</feature>
<keyword evidence="3" id="KW-0812">Transmembrane</keyword>
<evidence type="ECO:0000256" key="2">
    <source>
        <dbReference type="ARBA" id="ARBA00022786"/>
    </source>
</evidence>
<dbReference type="AlphaFoldDB" id="A0AA41RPW7"/>
<evidence type="ECO:0000256" key="1">
    <source>
        <dbReference type="ARBA" id="ARBA00022679"/>
    </source>
</evidence>
<name>A0AA41RPW7_PAPNU</name>
<keyword evidence="3" id="KW-1133">Transmembrane helix</keyword>
<gene>
    <name evidence="5" type="ORF">MKW94_005465</name>
</gene>
<dbReference type="PANTHER" id="PTHR46116">
    <property type="entry name" value="(E3-INDEPENDENT) E2 UBIQUITIN-CONJUGATING ENZYME"/>
    <property type="match status" value="1"/>
</dbReference>
<feature type="transmembrane region" description="Helical" evidence="3">
    <location>
        <begin position="307"/>
        <end position="330"/>
    </location>
</feature>
<dbReference type="InterPro" id="IPR016135">
    <property type="entry name" value="UBQ-conjugating_enzyme/RWD"/>
</dbReference>
<dbReference type="SMART" id="SM00212">
    <property type="entry name" value="UBCc"/>
    <property type="match status" value="1"/>
</dbReference>
<dbReference type="PROSITE" id="PS50127">
    <property type="entry name" value="UBC_2"/>
    <property type="match status" value="1"/>
</dbReference>
<sequence length="339" mass="38263">MTREFKQFDIICANDEVNSISDHHYVSASNSLSASATKQIMKEWRILEKNLPDSIFVRVYEGRVDLLRAVIIGPTGTPYHDGLFFFDIQVPSNYPASPPKVHYRSFGYTLNPNLYSSGKVCLSLLNTWSGHENQKWNPSQSTILQVLVSIQGLVLNARPYYNEPGNGSYSSSSQYYRKISSSYNEDVFIMSCKTMMATLNRPPKSFEEFVSRHFRDRASSILVACNAYVNGQANIGSPVTTTATAETTSLTSTKFKMEVAFQYPRLVDSFMKNGSPLEIIELLDASKEMRKELGKERDRRNRCNEKICMLVVGIYVLVCVIIVVTVKIWASNSKSISNE</sequence>
<comment type="caution">
    <text evidence="5">The sequence shown here is derived from an EMBL/GenBank/DDBJ whole genome shotgun (WGS) entry which is preliminary data.</text>
</comment>
<evidence type="ECO:0000256" key="3">
    <source>
        <dbReference type="SAM" id="Phobius"/>
    </source>
</evidence>
<dbReference type="GO" id="GO:0061631">
    <property type="term" value="F:ubiquitin conjugating enzyme activity"/>
    <property type="evidence" value="ECO:0007669"/>
    <property type="project" value="TreeGrafter"/>
</dbReference>
<keyword evidence="6" id="KW-1185">Reference proteome</keyword>
<evidence type="ECO:0000313" key="6">
    <source>
        <dbReference type="Proteomes" id="UP001177140"/>
    </source>
</evidence>
<evidence type="ECO:0000259" key="4">
    <source>
        <dbReference type="PROSITE" id="PS50127"/>
    </source>
</evidence>
<organism evidence="5 6">
    <name type="scientific">Papaver nudicaule</name>
    <name type="common">Iceland poppy</name>
    <dbReference type="NCBI Taxonomy" id="74823"/>
    <lineage>
        <taxon>Eukaryota</taxon>
        <taxon>Viridiplantae</taxon>
        <taxon>Streptophyta</taxon>
        <taxon>Embryophyta</taxon>
        <taxon>Tracheophyta</taxon>
        <taxon>Spermatophyta</taxon>
        <taxon>Magnoliopsida</taxon>
        <taxon>Ranunculales</taxon>
        <taxon>Papaveraceae</taxon>
        <taxon>Papaveroideae</taxon>
        <taxon>Papaver</taxon>
    </lineage>
</organism>
<proteinExistence type="predicted"/>